<name>A0A1L9AXP5_9BACT</name>
<dbReference type="STRING" id="83449.BON30_42125"/>
<dbReference type="Pfam" id="PF00383">
    <property type="entry name" value="dCMP_cyt_deam_1"/>
    <property type="match status" value="1"/>
</dbReference>
<dbReference type="InterPro" id="IPR027417">
    <property type="entry name" value="P-loop_NTPase"/>
</dbReference>
<gene>
    <name evidence="6" type="ORF">BON30_42125</name>
</gene>
<keyword evidence="7" id="KW-1185">Reference proteome</keyword>
<dbReference type="PROSITE" id="PS51747">
    <property type="entry name" value="CYT_DCMP_DEAMINASES_2"/>
    <property type="match status" value="1"/>
</dbReference>
<keyword evidence="4" id="KW-0862">Zinc</keyword>
<dbReference type="GO" id="GO:0004132">
    <property type="term" value="F:dCMP deaminase activity"/>
    <property type="evidence" value="ECO:0007669"/>
    <property type="project" value="TreeGrafter"/>
</dbReference>
<proteinExistence type="inferred from homology"/>
<keyword evidence="2" id="KW-0479">Metal-binding</keyword>
<reference evidence="6 7" key="2">
    <citation type="submission" date="2016-12" db="EMBL/GenBank/DDBJ databases">
        <title>Draft Genome Sequence of Cystobacter ferrugineus Strain Cbfe23.</title>
        <authorList>
            <person name="Akbar S."/>
            <person name="Dowd S.E."/>
            <person name="Stevens D.C."/>
        </authorList>
    </citation>
    <scope>NUCLEOTIDE SEQUENCE [LARGE SCALE GENOMIC DNA]</scope>
    <source>
        <strain evidence="6 7">Cbfe23</strain>
    </source>
</reference>
<evidence type="ECO:0000256" key="2">
    <source>
        <dbReference type="ARBA" id="ARBA00022723"/>
    </source>
</evidence>
<sequence length="564" mass="62868">MVAPLWADGEQRYDCDVGGDAMAGEGPQNNLSKDKKDEFNRRAAQSAPELVIGLVGAIGTDLEAVSKVLSTALMAEAAYQARTIRLSSLLHEIEGLGVDLNSKGDKLSYYEKHMEAGTKLRQMMGRADAMAWLALSAIRQARDELLMADRRNGRRAYILHSLKRREEVESLRKIYGPAFFLMSAYAPRDKRVDKLTRSISESRGQRRPMDMRSEAEALVRTDERELDEPMGQDVQRAFPEADVFIDATNPREMDRSIRRFVRLIFGHPFHTPTQSEWGIFFAKAAAMRSAALGRQVGSAITTPTGELLAVGTNEVPKAGGGLYWEGDEPDGRDFVGGVDTSDRHKHDLISELLRLLQEKQWLSDAYRTMDVQELRTQVLKKDAEGTGPWRDSRVTNLIEFMRPVHAEMAALMEAARRGVSVQGSVMYVTTFPCHECARHIIAAGISRVVYVDPYPKSLAADLYSDSVSLEGSEGGSTGKVIFSPFVGVAPRRYMEFFELKGERKDKDGSVVAWVPTEVVPKHPGNYTVYRAMEVEHLGRFASIVERIGLNFRTAVEPGEEDSSE</sequence>
<dbReference type="InterPro" id="IPR016192">
    <property type="entry name" value="APOBEC/CMP_deaminase_Zn-bd"/>
</dbReference>
<evidence type="ECO:0000256" key="1">
    <source>
        <dbReference type="ARBA" id="ARBA00006576"/>
    </source>
</evidence>
<dbReference type="InterPro" id="IPR002125">
    <property type="entry name" value="CMP_dCMP_dom"/>
</dbReference>
<comment type="similarity">
    <text evidence="1">Belongs to the cytidine and deoxycytidylate deaminase family.</text>
</comment>
<evidence type="ECO:0000313" key="6">
    <source>
        <dbReference type="EMBL" id="OJH34756.1"/>
    </source>
</evidence>
<dbReference type="Gene3D" id="3.40.50.300">
    <property type="entry name" value="P-loop containing nucleotide triphosphate hydrolases"/>
    <property type="match status" value="1"/>
</dbReference>
<keyword evidence="3" id="KW-0378">Hydrolase</keyword>
<evidence type="ECO:0000256" key="3">
    <source>
        <dbReference type="ARBA" id="ARBA00022801"/>
    </source>
</evidence>
<dbReference type="GO" id="GO:0008270">
    <property type="term" value="F:zinc ion binding"/>
    <property type="evidence" value="ECO:0007669"/>
    <property type="project" value="InterPro"/>
</dbReference>
<accession>A0A1L9AXP5</accession>
<reference evidence="7" key="1">
    <citation type="submission" date="2016-11" db="EMBL/GenBank/DDBJ databases">
        <authorList>
            <person name="Shukria A."/>
            <person name="Stevens D.C."/>
        </authorList>
    </citation>
    <scope>NUCLEOTIDE SEQUENCE [LARGE SCALE GENOMIC DNA]</scope>
    <source>
        <strain evidence="7">Cbfe23</strain>
    </source>
</reference>
<dbReference type="Proteomes" id="UP000182229">
    <property type="component" value="Unassembled WGS sequence"/>
</dbReference>
<protein>
    <recommendedName>
        <fullName evidence="5">CMP/dCMP-type deaminase domain-containing protein</fullName>
    </recommendedName>
</protein>
<dbReference type="AlphaFoldDB" id="A0A1L9AXP5"/>
<comment type="caution">
    <text evidence="6">The sequence shown here is derived from an EMBL/GenBank/DDBJ whole genome shotgun (WGS) entry which is preliminary data.</text>
</comment>
<evidence type="ECO:0000259" key="5">
    <source>
        <dbReference type="PROSITE" id="PS51747"/>
    </source>
</evidence>
<organism evidence="6 7">
    <name type="scientific">Cystobacter ferrugineus</name>
    <dbReference type="NCBI Taxonomy" id="83449"/>
    <lineage>
        <taxon>Bacteria</taxon>
        <taxon>Pseudomonadati</taxon>
        <taxon>Myxococcota</taxon>
        <taxon>Myxococcia</taxon>
        <taxon>Myxococcales</taxon>
        <taxon>Cystobacterineae</taxon>
        <taxon>Archangiaceae</taxon>
        <taxon>Cystobacter</taxon>
    </lineage>
</organism>
<dbReference type="Gene3D" id="3.40.140.10">
    <property type="entry name" value="Cytidine Deaminase, domain 2"/>
    <property type="match status" value="1"/>
</dbReference>
<dbReference type="EMBL" id="MPIN01000017">
    <property type="protein sequence ID" value="OJH34756.1"/>
    <property type="molecule type" value="Genomic_DNA"/>
</dbReference>
<feature type="domain" description="CMP/dCMP-type deaminase" evidence="5">
    <location>
        <begin position="347"/>
        <end position="470"/>
    </location>
</feature>
<dbReference type="SUPFAM" id="SSF53927">
    <property type="entry name" value="Cytidine deaminase-like"/>
    <property type="match status" value="1"/>
</dbReference>
<dbReference type="InterPro" id="IPR016193">
    <property type="entry name" value="Cytidine_deaminase-like"/>
</dbReference>
<dbReference type="NCBIfam" id="NF041025">
    <property type="entry name" value="antiphage_deaminase"/>
    <property type="match status" value="1"/>
</dbReference>
<evidence type="ECO:0000256" key="4">
    <source>
        <dbReference type="ARBA" id="ARBA00022833"/>
    </source>
</evidence>
<dbReference type="PANTHER" id="PTHR11086:SF18">
    <property type="entry name" value="DEOXYCYTIDYLATE DEAMINASE"/>
    <property type="match status" value="1"/>
</dbReference>
<dbReference type="PANTHER" id="PTHR11086">
    <property type="entry name" value="DEOXYCYTIDYLATE DEAMINASE-RELATED"/>
    <property type="match status" value="1"/>
</dbReference>
<dbReference type="InterPro" id="IPR015517">
    <property type="entry name" value="dCMP_deaminase-rel"/>
</dbReference>
<evidence type="ECO:0000313" key="7">
    <source>
        <dbReference type="Proteomes" id="UP000182229"/>
    </source>
</evidence>
<dbReference type="GO" id="GO:0005737">
    <property type="term" value="C:cytoplasm"/>
    <property type="evidence" value="ECO:0007669"/>
    <property type="project" value="TreeGrafter"/>
</dbReference>
<dbReference type="PROSITE" id="PS00903">
    <property type="entry name" value="CYT_DCMP_DEAMINASES_1"/>
    <property type="match status" value="1"/>
</dbReference>